<dbReference type="AlphaFoldDB" id="A0A2W0HY08"/>
<protein>
    <submittedName>
        <fullName evidence="2">YqzL family protein</fullName>
    </submittedName>
</protein>
<organism evidence="2 3">
    <name type="scientific">Alteribacter lacisalsi</name>
    <dbReference type="NCBI Taxonomy" id="2045244"/>
    <lineage>
        <taxon>Bacteria</taxon>
        <taxon>Bacillati</taxon>
        <taxon>Bacillota</taxon>
        <taxon>Bacilli</taxon>
        <taxon>Bacillales</taxon>
        <taxon>Bacillaceae</taxon>
        <taxon>Alteribacter</taxon>
    </lineage>
</organism>
<dbReference type="Proteomes" id="UP000248066">
    <property type="component" value="Unassembled WGS sequence"/>
</dbReference>
<proteinExistence type="predicted"/>
<evidence type="ECO:0000313" key="3">
    <source>
        <dbReference type="Proteomes" id="UP000248066"/>
    </source>
</evidence>
<dbReference type="OrthoDB" id="1650227at2"/>
<accession>A0A2W0HY08</accession>
<reference evidence="2 3" key="1">
    <citation type="submission" date="2017-10" db="EMBL/GenBank/DDBJ databases">
        <title>Bacillus sp. nov., a halophilic bacterium isolated from a Yangshapao Lake.</title>
        <authorList>
            <person name="Wang H."/>
        </authorList>
    </citation>
    <scope>NUCLEOTIDE SEQUENCE [LARGE SCALE GENOMIC DNA]</scope>
    <source>
        <strain evidence="2 3">YSP-3</strain>
    </source>
</reference>
<name>A0A2W0HY08_9BACI</name>
<gene>
    <name evidence="2" type="ORF">CR205_08905</name>
</gene>
<evidence type="ECO:0000256" key="1">
    <source>
        <dbReference type="SAM" id="MobiDB-lite"/>
    </source>
</evidence>
<comment type="caution">
    <text evidence="2">The sequence shown here is derived from an EMBL/GenBank/DDBJ whole genome shotgun (WGS) entry which is preliminary data.</text>
</comment>
<keyword evidence="3" id="KW-1185">Reference proteome</keyword>
<sequence>MKEFSWKVFSVTGNIDSYLLYREMEAADAAPEVSDEEDEAGQQVQPPVY</sequence>
<feature type="region of interest" description="Disordered" evidence="1">
    <location>
        <begin position="28"/>
        <end position="49"/>
    </location>
</feature>
<dbReference type="RefSeq" id="WP_110518742.1">
    <property type="nucleotide sequence ID" value="NZ_PDOF01000001.1"/>
</dbReference>
<evidence type="ECO:0000313" key="2">
    <source>
        <dbReference type="EMBL" id="PYZ98678.1"/>
    </source>
</evidence>
<dbReference type="Pfam" id="PF14006">
    <property type="entry name" value="YqzL"/>
    <property type="match status" value="1"/>
</dbReference>
<dbReference type="InterPro" id="IPR025617">
    <property type="entry name" value="YqzL"/>
</dbReference>
<dbReference type="EMBL" id="PDOF01000001">
    <property type="protein sequence ID" value="PYZ98678.1"/>
    <property type="molecule type" value="Genomic_DNA"/>
</dbReference>